<feature type="region of interest" description="Disordered" evidence="1">
    <location>
        <begin position="1"/>
        <end position="23"/>
    </location>
</feature>
<reference evidence="2" key="1">
    <citation type="journal article" date="2022" name="bioRxiv">
        <title>Sequencing and chromosome-scale assembly of the giantPleurodeles waltlgenome.</title>
        <authorList>
            <person name="Brown T."/>
            <person name="Elewa A."/>
            <person name="Iarovenko S."/>
            <person name="Subramanian E."/>
            <person name="Araus A.J."/>
            <person name="Petzold A."/>
            <person name="Susuki M."/>
            <person name="Suzuki K.-i.T."/>
            <person name="Hayashi T."/>
            <person name="Toyoda A."/>
            <person name="Oliveira C."/>
            <person name="Osipova E."/>
            <person name="Leigh N.D."/>
            <person name="Simon A."/>
            <person name="Yun M.H."/>
        </authorList>
    </citation>
    <scope>NUCLEOTIDE SEQUENCE</scope>
    <source>
        <strain evidence="2">20211129_DDA</strain>
        <tissue evidence="2">Liver</tissue>
    </source>
</reference>
<sequence>MTGRGGPSGAGAKFRYSASQVSRSLPAANAWTRRCNRASIAAVTNGCPGLTESYPGGTYKRTADPEELSDPEIRDAAAAIRGKEKPERVCLDTSGEDPWRKTETERRPAPGAEERTESKEEDAGKNANNRRSDPRP</sequence>
<feature type="compositionally biased region" description="Basic and acidic residues" evidence="1">
    <location>
        <begin position="97"/>
        <end position="136"/>
    </location>
</feature>
<evidence type="ECO:0000256" key="1">
    <source>
        <dbReference type="SAM" id="MobiDB-lite"/>
    </source>
</evidence>
<name>A0AAV7UWG2_PLEWA</name>
<comment type="caution">
    <text evidence="2">The sequence shown here is derived from an EMBL/GenBank/DDBJ whole genome shotgun (WGS) entry which is preliminary data.</text>
</comment>
<feature type="region of interest" description="Disordered" evidence="1">
    <location>
        <begin position="45"/>
        <end position="136"/>
    </location>
</feature>
<accession>A0AAV7UWG2</accession>
<keyword evidence="3" id="KW-1185">Reference proteome</keyword>
<protein>
    <submittedName>
        <fullName evidence="2">Uncharacterized protein</fullName>
    </submittedName>
</protein>
<dbReference type="Proteomes" id="UP001066276">
    <property type="component" value="Chromosome 2_2"/>
</dbReference>
<proteinExistence type="predicted"/>
<feature type="compositionally biased region" description="Basic and acidic residues" evidence="1">
    <location>
        <begin position="71"/>
        <end position="90"/>
    </location>
</feature>
<organism evidence="2 3">
    <name type="scientific">Pleurodeles waltl</name>
    <name type="common">Iberian ribbed newt</name>
    <dbReference type="NCBI Taxonomy" id="8319"/>
    <lineage>
        <taxon>Eukaryota</taxon>
        <taxon>Metazoa</taxon>
        <taxon>Chordata</taxon>
        <taxon>Craniata</taxon>
        <taxon>Vertebrata</taxon>
        <taxon>Euteleostomi</taxon>
        <taxon>Amphibia</taxon>
        <taxon>Batrachia</taxon>
        <taxon>Caudata</taxon>
        <taxon>Salamandroidea</taxon>
        <taxon>Salamandridae</taxon>
        <taxon>Pleurodelinae</taxon>
        <taxon>Pleurodeles</taxon>
    </lineage>
</organism>
<gene>
    <name evidence="2" type="ORF">NDU88_002052</name>
</gene>
<dbReference type="EMBL" id="JANPWB010000004">
    <property type="protein sequence ID" value="KAJ1192746.1"/>
    <property type="molecule type" value="Genomic_DNA"/>
</dbReference>
<evidence type="ECO:0000313" key="2">
    <source>
        <dbReference type="EMBL" id="KAJ1192746.1"/>
    </source>
</evidence>
<dbReference type="AlphaFoldDB" id="A0AAV7UWG2"/>
<evidence type="ECO:0000313" key="3">
    <source>
        <dbReference type="Proteomes" id="UP001066276"/>
    </source>
</evidence>